<dbReference type="EMBL" id="AACS02000001">
    <property type="protein sequence ID" value="EAU92153.2"/>
    <property type="molecule type" value="Genomic_DNA"/>
</dbReference>
<dbReference type="KEGG" id="cci:CC1G_08776"/>
<dbReference type="RefSeq" id="XP_001829621.2">
    <property type="nucleotide sequence ID" value="XM_001829569.2"/>
</dbReference>
<dbReference type="PANTHER" id="PTHR48104">
    <property type="entry name" value="METACASPASE-4"/>
    <property type="match status" value="1"/>
</dbReference>
<feature type="compositionally biased region" description="Acidic residues" evidence="2">
    <location>
        <begin position="1"/>
        <end position="38"/>
    </location>
</feature>
<dbReference type="Proteomes" id="UP000001861">
    <property type="component" value="Unassembled WGS sequence"/>
</dbReference>
<dbReference type="PANTHER" id="PTHR48104:SF30">
    <property type="entry name" value="METACASPASE-1"/>
    <property type="match status" value="1"/>
</dbReference>
<gene>
    <name evidence="4" type="ORF">CC1G_08776</name>
</gene>
<feature type="domain" description="Peptidase C14 caspase" evidence="3">
    <location>
        <begin position="49"/>
        <end position="333"/>
    </location>
</feature>
<dbReference type="InParanoid" id="A8N426"/>
<evidence type="ECO:0000256" key="2">
    <source>
        <dbReference type="SAM" id="MobiDB-lite"/>
    </source>
</evidence>
<proteinExistence type="inferred from homology"/>
<dbReference type="Pfam" id="PF00656">
    <property type="entry name" value="Peptidase_C14"/>
    <property type="match status" value="1"/>
</dbReference>
<dbReference type="GO" id="GO:0004197">
    <property type="term" value="F:cysteine-type endopeptidase activity"/>
    <property type="evidence" value="ECO:0007669"/>
    <property type="project" value="InterPro"/>
</dbReference>
<evidence type="ECO:0000256" key="1">
    <source>
        <dbReference type="ARBA" id="ARBA00009005"/>
    </source>
</evidence>
<name>A8N426_COPC7</name>
<evidence type="ECO:0000313" key="4">
    <source>
        <dbReference type="EMBL" id="EAU92153.2"/>
    </source>
</evidence>
<comment type="similarity">
    <text evidence="1">Belongs to the peptidase C14B family.</text>
</comment>
<dbReference type="InterPro" id="IPR011600">
    <property type="entry name" value="Pept_C14_caspase"/>
</dbReference>
<evidence type="ECO:0000259" key="3">
    <source>
        <dbReference type="Pfam" id="PF00656"/>
    </source>
</evidence>
<dbReference type="AlphaFoldDB" id="A8N426"/>
<dbReference type="VEuPathDB" id="FungiDB:CC1G_08776"/>
<dbReference type="InterPro" id="IPR050452">
    <property type="entry name" value="Metacaspase"/>
</dbReference>
<organism evidence="4 5">
    <name type="scientific">Coprinopsis cinerea (strain Okayama-7 / 130 / ATCC MYA-4618 / FGSC 9003)</name>
    <name type="common">Inky cap fungus</name>
    <name type="synonym">Hormographiella aspergillata</name>
    <dbReference type="NCBI Taxonomy" id="240176"/>
    <lineage>
        <taxon>Eukaryota</taxon>
        <taxon>Fungi</taxon>
        <taxon>Dikarya</taxon>
        <taxon>Basidiomycota</taxon>
        <taxon>Agaricomycotina</taxon>
        <taxon>Agaricomycetes</taxon>
        <taxon>Agaricomycetidae</taxon>
        <taxon>Agaricales</taxon>
        <taxon>Agaricineae</taxon>
        <taxon>Psathyrellaceae</taxon>
        <taxon>Coprinopsis</taxon>
    </lineage>
</organism>
<feature type="region of interest" description="Disordered" evidence="2">
    <location>
        <begin position="1"/>
        <end position="44"/>
    </location>
</feature>
<evidence type="ECO:0000313" key="5">
    <source>
        <dbReference type="Proteomes" id="UP000001861"/>
    </source>
</evidence>
<reference evidence="4 5" key="1">
    <citation type="journal article" date="2010" name="Proc. Natl. Acad. Sci. U.S.A.">
        <title>Insights into evolution of multicellular fungi from the assembled chromosomes of the mushroom Coprinopsis cinerea (Coprinus cinereus).</title>
        <authorList>
            <person name="Stajich J.E."/>
            <person name="Wilke S.K."/>
            <person name="Ahren D."/>
            <person name="Au C.H."/>
            <person name="Birren B.W."/>
            <person name="Borodovsky M."/>
            <person name="Burns C."/>
            <person name="Canback B."/>
            <person name="Casselton L.A."/>
            <person name="Cheng C.K."/>
            <person name="Deng J."/>
            <person name="Dietrich F.S."/>
            <person name="Fargo D.C."/>
            <person name="Farman M.L."/>
            <person name="Gathman A.C."/>
            <person name="Goldberg J."/>
            <person name="Guigo R."/>
            <person name="Hoegger P.J."/>
            <person name="Hooker J.B."/>
            <person name="Huggins A."/>
            <person name="James T.Y."/>
            <person name="Kamada T."/>
            <person name="Kilaru S."/>
            <person name="Kodira C."/>
            <person name="Kues U."/>
            <person name="Kupfer D."/>
            <person name="Kwan H.S."/>
            <person name="Lomsadze A."/>
            <person name="Li W."/>
            <person name="Lilly W.W."/>
            <person name="Ma L.J."/>
            <person name="Mackey A.J."/>
            <person name="Manning G."/>
            <person name="Martin F."/>
            <person name="Muraguchi H."/>
            <person name="Natvig D.O."/>
            <person name="Palmerini H."/>
            <person name="Ramesh M.A."/>
            <person name="Rehmeyer C.J."/>
            <person name="Roe B.A."/>
            <person name="Shenoy N."/>
            <person name="Stanke M."/>
            <person name="Ter-Hovhannisyan V."/>
            <person name="Tunlid A."/>
            <person name="Velagapudi R."/>
            <person name="Vision T.J."/>
            <person name="Zeng Q."/>
            <person name="Zolan M.E."/>
            <person name="Pukkila P.J."/>
        </authorList>
    </citation>
    <scope>NUCLEOTIDE SEQUENCE [LARGE SCALE GENOMIC DNA]</scope>
    <source>
        <strain evidence="5">Okayama-7 / 130 / ATCC MYA-4618 / FGSC 9003</strain>
    </source>
</reference>
<dbReference type="MEROPS" id="C14.035"/>
<dbReference type="eggNOG" id="KOG1546">
    <property type="taxonomic scope" value="Eukaryota"/>
</dbReference>
<dbReference type="GeneID" id="6006053"/>
<accession>A8N426</accession>
<sequence length="391" mass="44475">MPRNYDEDEYNEQEEEEQQEEEQEGEEEEEEEQQEEEESWRPSACTGNKKAVLVGINYFGEEGELRGCINDAMNLKNFLLERGFEEENIRVLTDDQEDDDSRPTKANIVGVSRLVPFSIPAYDAFERQIENLKWLVEDPQPDDSLFFSFSGHGASVEDEEGDEHDGNDETICPCDHEENGFIKDDELHALLVPPLPIGCRLTVIFDYDDHGNIKQHSKEEHLKNIAHHVEKEDVDALLKAAQSLKLAESGLSEEIQKRDMEKKQSPADVIFLSGCQDEQTSTDDVVDGKATGALSHAMIKVLKENPNPTYQELLLSIREIMVDEYAQKPQASPSLPPSIAITLKLSPNGYLGRIQHLERINELDFSSVLAKIKASIFVQARIRTDWMYHRS</sequence>
<protein>
    <recommendedName>
        <fullName evidence="3">Peptidase C14 caspase domain-containing protein</fullName>
    </recommendedName>
</protein>
<comment type="caution">
    <text evidence="4">The sequence shown here is derived from an EMBL/GenBank/DDBJ whole genome shotgun (WGS) entry which is preliminary data.</text>
</comment>
<dbReference type="GO" id="GO:0006508">
    <property type="term" value="P:proteolysis"/>
    <property type="evidence" value="ECO:0007669"/>
    <property type="project" value="InterPro"/>
</dbReference>
<dbReference type="HOGENOM" id="CLU_029389_3_1_1"/>
<dbReference type="OrthoDB" id="3223806at2759"/>
<dbReference type="OMA" id="WEIPDIT"/>
<dbReference type="GO" id="GO:0005737">
    <property type="term" value="C:cytoplasm"/>
    <property type="evidence" value="ECO:0007669"/>
    <property type="project" value="TreeGrafter"/>
</dbReference>
<dbReference type="Gene3D" id="3.40.50.12660">
    <property type="match status" value="2"/>
</dbReference>
<keyword evidence="5" id="KW-1185">Reference proteome</keyword>